<keyword evidence="1" id="KW-0472">Membrane</keyword>
<feature type="transmembrane region" description="Helical" evidence="1">
    <location>
        <begin position="344"/>
        <end position="366"/>
    </location>
</feature>
<evidence type="ECO:0000256" key="1">
    <source>
        <dbReference type="SAM" id="Phobius"/>
    </source>
</evidence>
<feature type="transmembrane region" description="Helical" evidence="1">
    <location>
        <begin position="170"/>
        <end position="187"/>
    </location>
</feature>
<feature type="transmembrane region" description="Helical" evidence="1">
    <location>
        <begin position="550"/>
        <end position="572"/>
    </location>
</feature>
<evidence type="ECO:0000313" key="3">
    <source>
        <dbReference type="EMBL" id="KAH7162072.1"/>
    </source>
</evidence>
<reference evidence="3" key="1">
    <citation type="journal article" date="2021" name="Nat. Commun.">
        <title>Genetic determinants of endophytism in the Arabidopsis root mycobiome.</title>
        <authorList>
            <person name="Mesny F."/>
            <person name="Miyauchi S."/>
            <person name="Thiergart T."/>
            <person name="Pickel B."/>
            <person name="Atanasova L."/>
            <person name="Karlsson M."/>
            <person name="Huettel B."/>
            <person name="Barry K.W."/>
            <person name="Haridas S."/>
            <person name="Chen C."/>
            <person name="Bauer D."/>
            <person name="Andreopoulos W."/>
            <person name="Pangilinan J."/>
            <person name="LaButti K."/>
            <person name="Riley R."/>
            <person name="Lipzen A."/>
            <person name="Clum A."/>
            <person name="Drula E."/>
            <person name="Henrissat B."/>
            <person name="Kohler A."/>
            <person name="Grigoriev I.V."/>
            <person name="Martin F.M."/>
            <person name="Hacquard S."/>
        </authorList>
    </citation>
    <scope>NUCLEOTIDE SEQUENCE</scope>
    <source>
        <strain evidence="3">MPI-CAGE-AT-0021</strain>
    </source>
</reference>
<dbReference type="InterPro" id="IPR046623">
    <property type="entry name" value="DUF6536"/>
</dbReference>
<evidence type="ECO:0000259" key="2">
    <source>
        <dbReference type="Pfam" id="PF20163"/>
    </source>
</evidence>
<evidence type="ECO:0000313" key="4">
    <source>
        <dbReference type="Proteomes" id="UP000717696"/>
    </source>
</evidence>
<dbReference type="EMBL" id="JAGMUU010000001">
    <property type="protein sequence ID" value="KAH7162072.1"/>
    <property type="molecule type" value="Genomic_DNA"/>
</dbReference>
<dbReference type="Proteomes" id="UP000717696">
    <property type="component" value="Unassembled WGS sequence"/>
</dbReference>
<name>A0A9P9FHQ3_9HYPO</name>
<accession>A0A9P9FHQ3</accession>
<comment type="caution">
    <text evidence="3">The sequence shown here is derived from an EMBL/GenBank/DDBJ whole genome shotgun (WGS) entry which is preliminary data.</text>
</comment>
<dbReference type="AlphaFoldDB" id="A0A9P9FHQ3"/>
<feature type="transmembrane region" description="Helical" evidence="1">
    <location>
        <begin position="592"/>
        <end position="613"/>
    </location>
</feature>
<keyword evidence="1" id="KW-0812">Transmembrane</keyword>
<keyword evidence="4" id="KW-1185">Reference proteome</keyword>
<proteinExistence type="predicted"/>
<feature type="transmembrane region" description="Helical" evidence="1">
    <location>
        <begin position="421"/>
        <end position="441"/>
    </location>
</feature>
<dbReference type="OrthoDB" id="5429634at2759"/>
<protein>
    <recommendedName>
        <fullName evidence="2">DUF6536 domain-containing protein</fullName>
    </recommendedName>
</protein>
<sequence length="673" mass="74090">MSGDNVLPRSPELGDAYLSPQIEDSTDLTGLLNANNLAQRSTEPTRMAEKSPLQQDSDWRVGAIYFAAAAFASLVLNIILAICIPTLDSFRLGVGVVWTGNCKRVGTYNTIIHLGINGISTMLLSGSNYCMQCLTAPTRKDLQLAHSKGIWLDIGVLSVRNLSNIGGPKAILWFLLGISSVPLHLIVANTEGLPARVADEEAPPANATEYLDDIKNTQSPLGSAMKEKFGNFEKLSSNECISKYAQDFITGRRTLISTASNATDEGPFAYGYQYLATRSFNVIVGEYRPYDWMCFGLSDFQNECYSSQDLKSSSYLWTPWYFPVKYCHSEIVEENCAVNASQPIILIIIVCYLVKLIIMTMMAFGFKEQPIVTLGDAIESFLDEPDSTTEGFCLLSADEYNPTAARRRRYRWSDAVSAKRWTSTLTALGIAILVVVVFLGVSVDAIKDNNTVAPFSTGFGSPNGAFLISSWAPSKSKRYGEQLLVVVIIANIPQILFSAITFCLNGILTIIYTAREWEHFSRHRKTLRVSEPRGEQRCTYFLQLPYRIGIPFSVACGLISWLLSLSISPILISNYDSWGSLMDDVHAATCGFSPSPMVAIIVVMLFLFASIVMPMVGTHSADISAACHHNGEQEEETGEDREWVGHCCFTSDLVKQLKPGLLYAGKDAKCKTG</sequence>
<keyword evidence="1" id="KW-1133">Transmembrane helix</keyword>
<organism evidence="3 4">
    <name type="scientific">Dactylonectria estremocensis</name>
    <dbReference type="NCBI Taxonomy" id="1079267"/>
    <lineage>
        <taxon>Eukaryota</taxon>
        <taxon>Fungi</taxon>
        <taxon>Dikarya</taxon>
        <taxon>Ascomycota</taxon>
        <taxon>Pezizomycotina</taxon>
        <taxon>Sordariomycetes</taxon>
        <taxon>Hypocreomycetidae</taxon>
        <taxon>Hypocreales</taxon>
        <taxon>Nectriaceae</taxon>
        <taxon>Dactylonectria</taxon>
    </lineage>
</organism>
<gene>
    <name evidence="3" type="ORF">B0J13DRAFT_579937</name>
</gene>
<feature type="transmembrane region" description="Helical" evidence="1">
    <location>
        <begin position="63"/>
        <end position="84"/>
    </location>
</feature>
<dbReference type="PANTHER" id="PTHR35395:SF1">
    <property type="entry name" value="DUF6536 DOMAIN-CONTAINING PROTEIN"/>
    <property type="match status" value="1"/>
</dbReference>
<dbReference type="PANTHER" id="PTHR35395">
    <property type="entry name" value="DUF6536 DOMAIN-CONTAINING PROTEIN"/>
    <property type="match status" value="1"/>
</dbReference>
<feature type="domain" description="DUF6536" evidence="2">
    <location>
        <begin position="59"/>
        <end position="186"/>
    </location>
</feature>
<feature type="transmembrane region" description="Helical" evidence="1">
    <location>
        <begin position="483"/>
        <end position="514"/>
    </location>
</feature>
<dbReference type="Pfam" id="PF20163">
    <property type="entry name" value="DUF6536"/>
    <property type="match status" value="1"/>
</dbReference>